<dbReference type="GO" id="GO:0006865">
    <property type="term" value="P:amino acid transport"/>
    <property type="evidence" value="ECO:0007669"/>
    <property type="project" value="UniProtKB-KW"/>
</dbReference>
<protein>
    <submittedName>
        <fullName evidence="12">Amino acid ABC transporter permease</fullName>
    </submittedName>
</protein>
<evidence type="ECO:0000256" key="7">
    <source>
        <dbReference type="ARBA" id="ARBA00022989"/>
    </source>
</evidence>
<dbReference type="Pfam" id="PF00528">
    <property type="entry name" value="BPD_transp_1"/>
    <property type="match status" value="1"/>
</dbReference>
<dbReference type="EMBL" id="JABZGT010000054">
    <property type="protein sequence ID" value="MBF4808927.1"/>
    <property type="molecule type" value="Genomic_DNA"/>
</dbReference>
<evidence type="ECO:0000256" key="5">
    <source>
        <dbReference type="ARBA" id="ARBA00022692"/>
    </source>
</evidence>
<reference evidence="12" key="1">
    <citation type="submission" date="2020-04" db="EMBL/GenBank/DDBJ databases">
        <title>Deep metagenomics examines the oral microbiome during advanced dental caries in children, revealing novel taxa and co-occurrences with host molecules.</title>
        <authorList>
            <person name="Baker J.L."/>
            <person name="Morton J.T."/>
            <person name="Dinis M."/>
            <person name="Alvarez R."/>
            <person name="Tran N.C."/>
            <person name="Knight R."/>
            <person name="Edlund A."/>
        </authorList>
    </citation>
    <scope>NUCLEOTIDE SEQUENCE</scope>
    <source>
        <strain evidence="12">JCVI_22A_bin.2</strain>
    </source>
</reference>
<feature type="domain" description="ABC transmembrane type-1" evidence="11">
    <location>
        <begin position="250"/>
        <end position="437"/>
    </location>
</feature>
<dbReference type="InterPro" id="IPR000515">
    <property type="entry name" value="MetI-like"/>
</dbReference>
<dbReference type="AlphaFoldDB" id="A0A930YT12"/>
<comment type="similarity">
    <text evidence="2">Belongs to the binding-protein-dependent transport system permease family. HisMQ subfamily.</text>
</comment>
<accession>A0A930YT12</accession>
<keyword evidence="6" id="KW-0029">Amino-acid transport</keyword>
<keyword evidence="5 9" id="KW-0812">Transmembrane</keyword>
<feature type="transmembrane region" description="Helical" evidence="9">
    <location>
        <begin position="38"/>
        <end position="60"/>
    </location>
</feature>
<feature type="compositionally biased region" description="Polar residues" evidence="10">
    <location>
        <begin position="449"/>
        <end position="468"/>
    </location>
</feature>
<proteinExistence type="inferred from homology"/>
<evidence type="ECO:0000256" key="9">
    <source>
        <dbReference type="RuleBase" id="RU363032"/>
    </source>
</evidence>
<evidence type="ECO:0000259" key="11">
    <source>
        <dbReference type="PROSITE" id="PS50928"/>
    </source>
</evidence>
<dbReference type="PANTHER" id="PTHR30614">
    <property type="entry name" value="MEMBRANE COMPONENT OF AMINO ACID ABC TRANSPORTER"/>
    <property type="match status" value="1"/>
</dbReference>
<keyword evidence="8 9" id="KW-0472">Membrane</keyword>
<dbReference type="PANTHER" id="PTHR30614:SF20">
    <property type="entry name" value="GLUTAMINE TRANSPORT SYSTEM PERMEASE PROTEIN GLNP"/>
    <property type="match status" value="1"/>
</dbReference>
<feature type="transmembrane region" description="Helical" evidence="9">
    <location>
        <begin position="416"/>
        <end position="434"/>
    </location>
</feature>
<comment type="subcellular location">
    <subcellularLocation>
        <location evidence="1 9">Cell membrane</location>
        <topology evidence="1 9">Multi-pass membrane protein</topology>
    </subcellularLocation>
</comment>
<gene>
    <name evidence="12" type="ORF">HXK23_01670</name>
</gene>
<feature type="transmembrane region" description="Helical" evidence="9">
    <location>
        <begin position="286"/>
        <end position="308"/>
    </location>
</feature>
<keyword evidence="4" id="KW-1003">Cell membrane</keyword>
<dbReference type="InterPro" id="IPR010065">
    <property type="entry name" value="AA_ABC_transptr_permease_3TM"/>
</dbReference>
<comment type="caution">
    <text evidence="12">The sequence shown here is derived from an EMBL/GenBank/DDBJ whole genome shotgun (WGS) entry which is preliminary data.</text>
</comment>
<evidence type="ECO:0000256" key="1">
    <source>
        <dbReference type="ARBA" id="ARBA00004651"/>
    </source>
</evidence>
<evidence type="ECO:0000256" key="4">
    <source>
        <dbReference type="ARBA" id="ARBA00022475"/>
    </source>
</evidence>
<dbReference type="CDD" id="cd06261">
    <property type="entry name" value="TM_PBP2"/>
    <property type="match status" value="1"/>
</dbReference>
<organism evidence="12 13">
    <name type="scientific">Lancefieldella parvula</name>
    <dbReference type="NCBI Taxonomy" id="1382"/>
    <lineage>
        <taxon>Bacteria</taxon>
        <taxon>Bacillati</taxon>
        <taxon>Actinomycetota</taxon>
        <taxon>Coriobacteriia</taxon>
        <taxon>Coriobacteriales</taxon>
        <taxon>Atopobiaceae</taxon>
        <taxon>Lancefieldella</taxon>
    </lineage>
</organism>
<dbReference type="InterPro" id="IPR043429">
    <property type="entry name" value="ArtM/GltK/GlnP/TcyL/YhdX-like"/>
</dbReference>
<evidence type="ECO:0000256" key="8">
    <source>
        <dbReference type="ARBA" id="ARBA00023136"/>
    </source>
</evidence>
<evidence type="ECO:0000256" key="2">
    <source>
        <dbReference type="ARBA" id="ARBA00010072"/>
    </source>
</evidence>
<dbReference type="InterPro" id="IPR035906">
    <property type="entry name" value="MetI-like_sf"/>
</dbReference>
<dbReference type="GO" id="GO:0043190">
    <property type="term" value="C:ATP-binding cassette (ABC) transporter complex"/>
    <property type="evidence" value="ECO:0007669"/>
    <property type="project" value="InterPro"/>
</dbReference>
<feature type="transmembrane region" description="Helical" evidence="9">
    <location>
        <begin position="320"/>
        <end position="338"/>
    </location>
</feature>
<keyword evidence="3 9" id="KW-0813">Transport</keyword>
<feature type="transmembrane region" description="Helical" evidence="9">
    <location>
        <begin position="247"/>
        <end position="274"/>
    </location>
</feature>
<dbReference type="GO" id="GO:0022857">
    <property type="term" value="F:transmembrane transporter activity"/>
    <property type="evidence" value="ECO:0007669"/>
    <property type="project" value="InterPro"/>
</dbReference>
<feature type="region of interest" description="Disordered" evidence="10">
    <location>
        <begin position="445"/>
        <end position="468"/>
    </location>
</feature>
<dbReference type="NCBIfam" id="TIGR01726">
    <property type="entry name" value="HEQRo_perm_3TM"/>
    <property type="match status" value="1"/>
</dbReference>
<evidence type="ECO:0000256" key="3">
    <source>
        <dbReference type="ARBA" id="ARBA00022448"/>
    </source>
</evidence>
<dbReference type="Gene3D" id="1.10.3720.10">
    <property type="entry name" value="MetI-like"/>
    <property type="match status" value="1"/>
</dbReference>
<keyword evidence="7 9" id="KW-1133">Transmembrane helix</keyword>
<evidence type="ECO:0000313" key="13">
    <source>
        <dbReference type="Proteomes" id="UP000772566"/>
    </source>
</evidence>
<evidence type="ECO:0000256" key="10">
    <source>
        <dbReference type="SAM" id="MobiDB-lite"/>
    </source>
</evidence>
<dbReference type="PROSITE" id="PS50928">
    <property type="entry name" value="ABC_TM1"/>
    <property type="match status" value="1"/>
</dbReference>
<name>A0A930YT12_9ACTN</name>
<dbReference type="Proteomes" id="UP000772566">
    <property type="component" value="Unassembled WGS sequence"/>
</dbReference>
<evidence type="ECO:0000256" key="6">
    <source>
        <dbReference type="ARBA" id="ARBA00022970"/>
    </source>
</evidence>
<evidence type="ECO:0000313" key="12">
    <source>
        <dbReference type="EMBL" id="MBF4808927.1"/>
    </source>
</evidence>
<sequence>MSGQQLSLCMSSASFKAESAPQSTAYDSDKSKLSQNRAYSSLLVVLLATLLLSGLFFMSLSTFSAQSAFALTTNKATAKSNQTEGNGVIGGKETRLTWEGTVEDEQVSQLVLELPEGSDLQSATTKVTVLSGLTREKIEATASVQGTQVVISFATPVDAQKLIRVEISGMKFPADGGSYSVEGTYTTERGTQKLASSPEITIIPNTPVQALVNWLDAQPWVEAWNSNHFLGMFLKPQLIVSSVVMLFPGWLVCLAIVICAYPVAIVLGMGFALLKISKNLLLRALAVVYINLLRGTPFFLQIYILFFGLPMLNINLDTNLLGFIVVAINSSAYLSEIFRAGIQSIPQGQYEAASSLGMNRLQTMTFIIIPQTIRRVIPPLTSDFITSYKDTSLLSSVGVMELMMFAKNLTTSTGNMTPYMTAALFYLAITLPLIKVVGTIEKRMEQSETGKTASSADSKTQALSKEEN</sequence>
<dbReference type="SUPFAM" id="SSF161098">
    <property type="entry name" value="MetI-like"/>
    <property type="match status" value="1"/>
</dbReference>